<protein>
    <recommendedName>
        <fullName evidence="4">ER membrane protein complex subunit 2</fullName>
    </recommendedName>
</protein>
<evidence type="ECO:0000256" key="5">
    <source>
        <dbReference type="SAM" id="MobiDB-lite"/>
    </source>
</evidence>
<keyword evidence="4" id="KW-0256">Endoplasmic reticulum</keyword>
<organism evidence="7 8">
    <name type="scientific">Microdochium trichocladiopsis</name>
    <dbReference type="NCBI Taxonomy" id="1682393"/>
    <lineage>
        <taxon>Eukaryota</taxon>
        <taxon>Fungi</taxon>
        <taxon>Dikarya</taxon>
        <taxon>Ascomycota</taxon>
        <taxon>Pezizomycotina</taxon>
        <taxon>Sordariomycetes</taxon>
        <taxon>Xylariomycetidae</taxon>
        <taxon>Xylariales</taxon>
        <taxon>Microdochiaceae</taxon>
        <taxon>Microdochium</taxon>
    </lineage>
</organism>
<evidence type="ECO:0000256" key="1">
    <source>
        <dbReference type="ARBA" id="ARBA00022737"/>
    </source>
</evidence>
<dbReference type="InterPro" id="IPR055217">
    <property type="entry name" value="TPR_EMC2"/>
</dbReference>
<gene>
    <name evidence="7" type="ORF">B0I36DRAFT_321179</name>
</gene>
<dbReference type="PROSITE" id="PS50005">
    <property type="entry name" value="TPR"/>
    <property type="match status" value="1"/>
</dbReference>
<dbReference type="Pfam" id="PF22890">
    <property type="entry name" value="TPR_EMC2"/>
    <property type="match status" value="1"/>
</dbReference>
<keyword evidence="1" id="KW-0677">Repeat</keyword>
<proteinExistence type="inferred from homology"/>
<sequence>MASSYLLHPPSHLPPATALQNAQQAPAILDNSAGSISPSLIGSLLAAPETAELWTTYENLLLSCLRTEDDKAAHQCLGRLVNRFGDKHERIQALIGLVKEAEAKDKATLEIVLEEYDQILRDTPTNIPIAKRRVGLLKSMGRTPDAVLALMALLDFCPTDAESWAELSDLYFSQGLYSQAIFALEEVIVLQPNAWNIHARLGELLYISGKSGAAQGTSSQASSTSSPARQLAEAMKRFCRSIELCDDYLRGYYGLKLVTTLLLNEPSVAAPLSSNAKKHNSNNEDDGFNLPDTATIQKLDARATEKLAEIVRRNSAKERGWLGYDTDEITAARELLGEAAPVPPK</sequence>
<evidence type="ECO:0000313" key="8">
    <source>
        <dbReference type="Proteomes" id="UP000756346"/>
    </source>
</evidence>
<comment type="subcellular location">
    <subcellularLocation>
        <location evidence="4">Endoplasmic reticulum membrane</location>
        <topology evidence="4">Peripheral membrane protein</topology>
        <orientation evidence="4">Cytoplasmic side</orientation>
    </subcellularLocation>
</comment>
<name>A0A9P8Y9S1_9PEZI</name>
<comment type="function">
    <text evidence="4">Part of the endoplasmic reticulum membrane protein complex (EMC) that enables the energy-independent insertion into endoplasmic reticulum membranes of newly synthesized membrane proteins.</text>
</comment>
<keyword evidence="2 3" id="KW-0802">TPR repeat</keyword>
<dbReference type="PANTHER" id="PTHR12760">
    <property type="entry name" value="TETRATRICOPEPTIDE REPEAT PROTEIN"/>
    <property type="match status" value="1"/>
</dbReference>
<evidence type="ECO:0000256" key="2">
    <source>
        <dbReference type="ARBA" id="ARBA00022803"/>
    </source>
</evidence>
<dbReference type="InterPro" id="IPR011990">
    <property type="entry name" value="TPR-like_helical_dom_sf"/>
</dbReference>
<evidence type="ECO:0000256" key="3">
    <source>
        <dbReference type="PROSITE-ProRule" id="PRU00339"/>
    </source>
</evidence>
<feature type="domain" description="EMC2 TPR-like" evidence="6">
    <location>
        <begin position="114"/>
        <end position="199"/>
    </location>
</feature>
<comment type="subunit">
    <text evidence="4">Component of the ER membrane protein complex (EMC).</text>
</comment>
<keyword evidence="4" id="KW-0472">Membrane</keyword>
<evidence type="ECO:0000259" key="6">
    <source>
        <dbReference type="Pfam" id="PF22890"/>
    </source>
</evidence>
<keyword evidence="8" id="KW-1185">Reference proteome</keyword>
<reference evidence="7" key="1">
    <citation type="journal article" date="2021" name="Nat. Commun.">
        <title>Genetic determinants of endophytism in the Arabidopsis root mycobiome.</title>
        <authorList>
            <person name="Mesny F."/>
            <person name="Miyauchi S."/>
            <person name="Thiergart T."/>
            <person name="Pickel B."/>
            <person name="Atanasova L."/>
            <person name="Karlsson M."/>
            <person name="Huettel B."/>
            <person name="Barry K.W."/>
            <person name="Haridas S."/>
            <person name="Chen C."/>
            <person name="Bauer D."/>
            <person name="Andreopoulos W."/>
            <person name="Pangilinan J."/>
            <person name="LaButti K."/>
            <person name="Riley R."/>
            <person name="Lipzen A."/>
            <person name="Clum A."/>
            <person name="Drula E."/>
            <person name="Henrissat B."/>
            <person name="Kohler A."/>
            <person name="Grigoriev I.V."/>
            <person name="Martin F.M."/>
            <person name="Hacquard S."/>
        </authorList>
    </citation>
    <scope>NUCLEOTIDE SEQUENCE</scope>
    <source>
        <strain evidence="7">MPI-CAGE-CH-0230</strain>
    </source>
</reference>
<feature type="repeat" description="TPR" evidence="3">
    <location>
        <begin position="161"/>
        <end position="194"/>
    </location>
</feature>
<dbReference type="InterPro" id="IPR039856">
    <property type="entry name" value="EMC2-like"/>
</dbReference>
<dbReference type="Proteomes" id="UP000756346">
    <property type="component" value="Unassembled WGS sequence"/>
</dbReference>
<dbReference type="RefSeq" id="XP_046014138.1">
    <property type="nucleotide sequence ID" value="XM_046153659.1"/>
</dbReference>
<dbReference type="FunFam" id="1.25.40.10:FF:001208">
    <property type="entry name" value="Tetratricopeptide repeat domain-containing protein"/>
    <property type="match status" value="1"/>
</dbReference>
<dbReference type="InterPro" id="IPR019734">
    <property type="entry name" value="TPR_rpt"/>
</dbReference>
<dbReference type="SUPFAM" id="SSF48452">
    <property type="entry name" value="TPR-like"/>
    <property type="match status" value="1"/>
</dbReference>
<evidence type="ECO:0000313" key="7">
    <source>
        <dbReference type="EMBL" id="KAH7033306.1"/>
    </source>
</evidence>
<dbReference type="GO" id="GO:0072546">
    <property type="term" value="C:EMC complex"/>
    <property type="evidence" value="ECO:0007669"/>
    <property type="project" value="UniProtKB-UniRule"/>
</dbReference>
<dbReference type="EMBL" id="JAGTJQ010000004">
    <property type="protein sequence ID" value="KAH7033306.1"/>
    <property type="molecule type" value="Genomic_DNA"/>
</dbReference>
<dbReference type="Gene3D" id="1.25.40.10">
    <property type="entry name" value="Tetratricopeptide repeat domain"/>
    <property type="match status" value="1"/>
</dbReference>
<dbReference type="AlphaFoldDB" id="A0A9P8Y9S1"/>
<comment type="caution">
    <text evidence="7">The sequence shown here is derived from an EMBL/GenBank/DDBJ whole genome shotgun (WGS) entry which is preliminary data.</text>
</comment>
<feature type="region of interest" description="Disordered" evidence="5">
    <location>
        <begin position="272"/>
        <end position="291"/>
    </location>
</feature>
<evidence type="ECO:0000256" key="4">
    <source>
        <dbReference type="RuleBase" id="RU367091"/>
    </source>
</evidence>
<dbReference type="GeneID" id="70183205"/>
<comment type="similarity">
    <text evidence="4">Belongs to the EMC2 family.</text>
</comment>
<dbReference type="OrthoDB" id="124397at2759"/>
<accession>A0A9P8Y9S1</accession>